<feature type="domain" description="Glycoside hydrolase family 19 catalytic" evidence="1">
    <location>
        <begin position="37"/>
        <end position="161"/>
    </location>
</feature>
<dbReference type="PANTHER" id="PTHR34408">
    <property type="entry name" value="FAMILY PROTEIN, PUTATIVE-RELATED"/>
    <property type="match status" value="1"/>
</dbReference>
<dbReference type="SUPFAM" id="SSF53955">
    <property type="entry name" value="Lysozyme-like"/>
    <property type="match status" value="1"/>
</dbReference>
<dbReference type="PANTHER" id="PTHR34408:SF1">
    <property type="entry name" value="GLYCOSYL HYDROLASE FAMILY 19 DOMAIN-CONTAINING PROTEIN HI_1415"/>
    <property type="match status" value="1"/>
</dbReference>
<sequence length="206" mass="22595">MLTLPQLIAAGITPTVARLLLPHLIVAFDRFEIDTPRRIAAFVGQYSHETSGFTRLEENLYYTDPARIAQMFSALREVEKARAFTRQPKALANRVYANRNGNGSEASGDGWNYRGRGLPHLTGRGNYRAAGSALGLPLEQNPDRAAEPEAAVLVGAWYWKANGLNALADRWQLDAITRGINGAAMAGRADRVERCNRALDALLSMS</sequence>
<organism evidence="2 3">
    <name type="scientific">Variovorax guangxiensis</name>
    <dbReference type="NCBI Taxonomy" id="1775474"/>
    <lineage>
        <taxon>Bacteria</taxon>
        <taxon>Pseudomonadati</taxon>
        <taxon>Pseudomonadota</taxon>
        <taxon>Betaproteobacteria</taxon>
        <taxon>Burkholderiales</taxon>
        <taxon>Comamonadaceae</taxon>
        <taxon>Variovorax</taxon>
    </lineage>
</organism>
<accession>A0A840FSA4</accession>
<dbReference type="EMBL" id="JACIFZ010000002">
    <property type="protein sequence ID" value="MBB4222230.1"/>
    <property type="molecule type" value="Genomic_DNA"/>
</dbReference>
<dbReference type="GO" id="GO:0006032">
    <property type="term" value="P:chitin catabolic process"/>
    <property type="evidence" value="ECO:0007669"/>
    <property type="project" value="InterPro"/>
</dbReference>
<dbReference type="AlphaFoldDB" id="A0A840FSA4"/>
<dbReference type="Pfam" id="PF00182">
    <property type="entry name" value="Glyco_hydro_19"/>
    <property type="match status" value="1"/>
</dbReference>
<dbReference type="Proteomes" id="UP000524450">
    <property type="component" value="Unassembled WGS sequence"/>
</dbReference>
<evidence type="ECO:0000259" key="1">
    <source>
        <dbReference type="Pfam" id="PF00182"/>
    </source>
</evidence>
<dbReference type="Gene3D" id="1.10.530.10">
    <property type="match status" value="1"/>
</dbReference>
<proteinExistence type="predicted"/>
<dbReference type="InterPro" id="IPR023346">
    <property type="entry name" value="Lysozyme-like_dom_sf"/>
</dbReference>
<reference evidence="2 3" key="1">
    <citation type="submission" date="2020-08" db="EMBL/GenBank/DDBJ databases">
        <title>Genomic Encyclopedia of Type Strains, Phase IV (KMG-V): Genome sequencing to study the core and pangenomes of soil and plant-associated prokaryotes.</title>
        <authorList>
            <person name="Whitman W."/>
        </authorList>
    </citation>
    <scope>NUCLEOTIDE SEQUENCE [LARGE SCALE GENOMIC DNA]</scope>
    <source>
        <strain evidence="2 3">34/80</strain>
    </source>
</reference>
<dbReference type="InterPro" id="IPR052354">
    <property type="entry name" value="Cell_Wall_Dynamics_Protein"/>
</dbReference>
<dbReference type="InterPro" id="IPR000726">
    <property type="entry name" value="Glyco_hydro_19_cat"/>
</dbReference>
<name>A0A840FSA4_9BURK</name>
<protein>
    <submittedName>
        <fullName evidence="2">Putative chitinase</fullName>
    </submittedName>
</protein>
<evidence type="ECO:0000313" key="2">
    <source>
        <dbReference type="EMBL" id="MBB4222230.1"/>
    </source>
</evidence>
<comment type="caution">
    <text evidence="2">The sequence shown here is derived from an EMBL/GenBank/DDBJ whole genome shotgun (WGS) entry which is preliminary data.</text>
</comment>
<evidence type="ECO:0000313" key="3">
    <source>
        <dbReference type="Proteomes" id="UP000524450"/>
    </source>
</evidence>
<dbReference type="GO" id="GO:0004568">
    <property type="term" value="F:chitinase activity"/>
    <property type="evidence" value="ECO:0007669"/>
    <property type="project" value="InterPro"/>
</dbReference>
<dbReference type="GO" id="GO:0016998">
    <property type="term" value="P:cell wall macromolecule catabolic process"/>
    <property type="evidence" value="ECO:0007669"/>
    <property type="project" value="InterPro"/>
</dbReference>
<dbReference type="RefSeq" id="WP_184638685.1">
    <property type="nucleotide sequence ID" value="NZ_JACIFZ010000002.1"/>
</dbReference>
<gene>
    <name evidence="2" type="ORF">GGD71_002990</name>
</gene>